<accession>A0A502HRK8</accession>
<feature type="domain" description="AMP-binding enzyme C-terminal" evidence="4">
    <location>
        <begin position="425"/>
        <end position="500"/>
    </location>
</feature>
<dbReference type="FunFam" id="3.30.300.30:FF:000008">
    <property type="entry name" value="2,3-dihydroxybenzoate-AMP ligase"/>
    <property type="match status" value="1"/>
</dbReference>
<gene>
    <name evidence="5" type="ORF">EAH78_19950</name>
</gene>
<dbReference type="GO" id="GO:0016877">
    <property type="term" value="F:ligase activity, forming carbon-sulfur bonds"/>
    <property type="evidence" value="ECO:0007669"/>
    <property type="project" value="UniProtKB-ARBA"/>
</dbReference>
<dbReference type="InterPro" id="IPR042099">
    <property type="entry name" value="ANL_N_sf"/>
</dbReference>
<dbReference type="Proteomes" id="UP000317933">
    <property type="component" value="Unassembled WGS sequence"/>
</dbReference>
<dbReference type="Pfam" id="PF13193">
    <property type="entry name" value="AMP-binding_C"/>
    <property type="match status" value="1"/>
</dbReference>
<dbReference type="PANTHER" id="PTHR43767">
    <property type="entry name" value="LONG-CHAIN-FATTY-ACID--COA LIGASE"/>
    <property type="match status" value="1"/>
</dbReference>
<feature type="domain" description="AMP-dependent synthetase/ligase" evidence="3">
    <location>
        <begin position="12"/>
        <end position="369"/>
    </location>
</feature>
<evidence type="ECO:0000313" key="5">
    <source>
        <dbReference type="EMBL" id="TPG75820.1"/>
    </source>
</evidence>
<dbReference type="PANTHER" id="PTHR43767:SF7">
    <property type="entry name" value="MEDIUM_LONG-CHAIN-FATTY-ACID--COA LIGASE FADD8"/>
    <property type="match status" value="1"/>
</dbReference>
<proteinExistence type="inferred from homology"/>
<comment type="caution">
    <text evidence="5">The sequence shown here is derived from an EMBL/GenBank/DDBJ whole genome shotgun (WGS) entry which is preliminary data.</text>
</comment>
<sequence length="519" mass="56822">MTKKRTAGLMLSWAAKQHRGRTALIFGDDCLTYDDVEAGSNRLAHALLSLGLQVGDRVAVLLNNSPEAIESVFAVEKAGLVYVALNARHTLAEQIAILEDAGATLLVAGPEFRDIGEGVRDGVTSLRHVIGLDWQAPAVLDYRELLASMPADAPNVQVAADALLRIAYTSGTTGKPKGVTYTVKRWYERLTNHFYAMEYSLGVDDAMLHVGPLTHAAGVHLLPCYLRGARNVILEKFEPLETLRQIDRHCITQMMCVPTMLTRLLDTLDSGVDADLSSLKCIHYGTAPTSVDLIRRAITRFGPVMRQQYGMTEAVQPLAVLYPHEHADEGALRSCGKPTANVQITVRDTNGQELAQGEIGEIAIATDGIGEVAFWRRPDLEAEAIRDGWYYSGDLGYLDAQGFLYIVGRNKDMIISGGFNVYAREVEDALECHPQVVEVAVLGLPDAEWGERIAAFVVIRDGATVDSETLANHCTALIAGYKKPRLIEFVDALPRNNAGKVVKNILRDGYLARLERNES</sequence>
<dbReference type="InterPro" id="IPR050237">
    <property type="entry name" value="ATP-dep_AMP-bd_enzyme"/>
</dbReference>
<dbReference type="InterPro" id="IPR025110">
    <property type="entry name" value="AMP-bd_C"/>
</dbReference>
<dbReference type="Pfam" id="PF00501">
    <property type="entry name" value="AMP-binding"/>
    <property type="match status" value="1"/>
</dbReference>
<dbReference type="InterPro" id="IPR045851">
    <property type="entry name" value="AMP-bd_C_sf"/>
</dbReference>
<dbReference type="PROSITE" id="PS00455">
    <property type="entry name" value="AMP_BINDING"/>
    <property type="match status" value="1"/>
</dbReference>
<evidence type="ECO:0000259" key="4">
    <source>
        <dbReference type="Pfam" id="PF13193"/>
    </source>
</evidence>
<protein>
    <submittedName>
        <fullName evidence="5">AMP-dependent synthetase</fullName>
    </submittedName>
</protein>
<evidence type="ECO:0000256" key="2">
    <source>
        <dbReference type="ARBA" id="ARBA00022598"/>
    </source>
</evidence>
<dbReference type="SUPFAM" id="SSF56801">
    <property type="entry name" value="Acetyl-CoA synthetase-like"/>
    <property type="match status" value="1"/>
</dbReference>
<comment type="similarity">
    <text evidence="1">Belongs to the ATP-dependent AMP-binding enzyme family.</text>
</comment>
<evidence type="ECO:0000256" key="1">
    <source>
        <dbReference type="ARBA" id="ARBA00006432"/>
    </source>
</evidence>
<dbReference type="InterPro" id="IPR000873">
    <property type="entry name" value="AMP-dep_synth/lig_dom"/>
</dbReference>
<organism evidence="5 6">
    <name type="scientific">Pseudomonas arsenicoxydans</name>
    <dbReference type="NCBI Taxonomy" id="702115"/>
    <lineage>
        <taxon>Bacteria</taxon>
        <taxon>Pseudomonadati</taxon>
        <taxon>Pseudomonadota</taxon>
        <taxon>Gammaproteobacteria</taxon>
        <taxon>Pseudomonadales</taxon>
        <taxon>Pseudomonadaceae</taxon>
        <taxon>Pseudomonas</taxon>
    </lineage>
</organism>
<dbReference type="InterPro" id="IPR020845">
    <property type="entry name" value="AMP-binding_CS"/>
</dbReference>
<evidence type="ECO:0000313" key="6">
    <source>
        <dbReference type="Proteomes" id="UP000317933"/>
    </source>
</evidence>
<reference evidence="5 6" key="1">
    <citation type="journal article" date="2019" name="Environ. Microbiol.">
        <title>Species interactions and distinct microbial communities in high Arctic permafrost affected cryosols are associated with the CH4 and CO2 gas fluxes.</title>
        <authorList>
            <person name="Altshuler I."/>
            <person name="Hamel J."/>
            <person name="Turney S."/>
            <person name="Magnuson E."/>
            <person name="Levesque R."/>
            <person name="Greer C."/>
            <person name="Whyte L.G."/>
        </authorList>
    </citation>
    <scope>NUCLEOTIDE SEQUENCE [LARGE SCALE GENOMIC DNA]</scope>
    <source>
        <strain evidence="5 6">E3</strain>
    </source>
</reference>
<dbReference type="Gene3D" id="3.30.300.30">
    <property type="match status" value="1"/>
</dbReference>
<dbReference type="Gene3D" id="3.40.50.12780">
    <property type="entry name" value="N-terminal domain of ligase-like"/>
    <property type="match status" value="1"/>
</dbReference>
<dbReference type="EMBL" id="RCZE01000009">
    <property type="protein sequence ID" value="TPG75820.1"/>
    <property type="molecule type" value="Genomic_DNA"/>
</dbReference>
<dbReference type="AlphaFoldDB" id="A0A502HRK8"/>
<name>A0A502HRK8_9PSED</name>
<evidence type="ECO:0000259" key="3">
    <source>
        <dbReference type="Pfam" id="PF00501"/>
    </source>
</evidence>
<keyword evidence="2" id="KW-0436">Ligase</keyword>